<proteinExistence type="predicted"/>
<evidence type="ECO:0000256" key="7">
    <source>
        <dbReference type="ARBA" id="ARBA00047899"/>
    </source>
</evidence>
<evidence type="ECO:0000259" key="9">
    <source>
        <dbReference type="PROSITE" id="PS50011"/>
    </source>
</evidence>
<gene>
    <name evidence="10" type="ORF">AMATHDRAFT_150794</name>
</gene>
<dbReference type="Gene3D" id="3.30.200.20">
    <property type="entry name" value="Phosphorylase Kinase, domain 1"/>
    <property type="match status" value="1"/>
</dbReference>
<keyword evidence="4" id="KW-0547">Nucleotide-binding</keyword>
<dbReference type="Proteomes" id="UP000242287">
    <property type="component" value="Unassembled WGS sequence"/>
</dbReference>
<dbReference type="GO" id="GO:0005524">
    <property type="term" value="F:ATP binding"/>
    <property type="evidence" value="ECO:0007669"/>
    <property type="project" value="UniProtKB-KW"/>
</dbReference>
<keyword evidence="6" id="KW-0067">ATP-binding</keyword>
<dbReference type="EMBL" id="KZ302080">
    <property type="protein sequence ID" value="PFH48019.1"/>
    <property type="molecule type" value="Genomic_DNA"/>
</dbReference>
<evidence type="ECO:0000256" key="5">
    <source>
        <dbReference type="ARBA" id="ARBA00022777"/>
    </source>
</evidence>
<dbReference type="InterPro" id="IPR051334">
    <property type="entry name" value="SRPK"/>
</dbReference>
<dbReference type="OrthoDB" id="5979581at2759"/>
<evidence type="ECO:0000256" key="1">
    <source>
        <dbReference type="ARBA" id="ARBA00012513"/>
    </source>
</evidence>
<dbReference type="GO" id="GO:0000245">
    <property type="term" value="P:spliceosomal complex assembly"/>
    <property type="evidence" value="ECO:0007669"/>
    <property type="project" value="TreeGrafter"/>
</dbReference>
<keyword evidence="11" id="KW-1185">Reference proteome</keyword>
<dbReference type="GO" id="GO:0050684">
    <property type="term" value="P:regulation of mRNA processing"/>
    <property type="evidence" value="ECO:0007669"/>
    <property type="project" value="TreeGrafter"/>
</dbReference>
<comment type="catalytic activity">
    <reaction evidence="7">
        <text>L-threonyl-[protein] + ATP = O-phospho-L-threonyl-[protein] + ADP + H(+)</text>
        <dbReference type="Rhea" id="RHEA:46608"/>
        <dbReference type="Rhea" id="RHEA-COMP:11060"/>
        <dbReference type="Rhea" id="RHEA-COMP:11605"/>
        <dbReference type="ChEBI" id="CHEBI:15378"/>
        <dbReference type="ChEBI" id="CHEBI:30013"/>
        <dbReference type="ChEBI" id="CHEBI:30616"/>
        <dbReference type="ChEBI" id="CHEBI:61977"/>
        <dbReference type="ChEBI" id="CHEBI:456216"/>
        <dbReference type="EC" id="2.7.11.1"/>
    </reaction>
</comment>
<dbReference type="PANTHER" id="PTHR47634">
    <property type="entry name" value="PROTEIN KINASE DOMAIN-CONTAINING PROTEIN-RELATED"/>
    <property type="match status" value="1"/>
</dbReference>
<evidence type="ECO:0000256" key="3">
    <source>
        <dbReference type="ARBA" id="ARBA00022679"/>
    </source>
</evidence>
<evidence type="ECO:0000313" key="10">
    <source>
        <dbReference type="EMBL" id="PFH48019.1"/>
    </source>
</evidence>
<feature type="domain" description="Protein kinase" evidence="9">
    <location>
        <begin position="70"/>
        <end position="404"/>
    </location>
</feature>
<dbReference type="PANTHER" id="PTHR47634:SF9">
    <property type="entry name" value="PROTEIN KINASE DOMAIN-CONTAINING PROTEIN-RELATED"/>
    <property type="match status" value="1"/>
</dbReference>
<evidence type="ECO:0000256" key="4">
    <source>
        <dbReference type="ARBA" id="ARBA00022741"/>
    </source>
</evidence>
<dbReference type="AlphaFoldDB" id="A0A2A9NBL4"/>
<evidence type="ECO:0000256" key="6">
    <source>
        <dbReference type="ARBA" id="ARBA00022840"/>
    </source>
</evidence>
<dbReference type="GO" id="GO:0004674">
    <property type="term" value="F:protein serine/threonine kinase activity"/>
    <property type="evidence" value="ECO:0007669"/>
    <property type="project" value="UniProtKB-KW"/>
</dbReference>
<reference evidence="10 11" key="1">
    <citation type="submission" date="2014-02" db="EMBL/GenBank/DDBJ databases">
        <title>Transposable element dynamics among asymbiotic and ectomycorrhizal Amanita fungi.</title>
        <authorList>
            <consortium name="DOE Joint Genome Institute"/>
            <person name="Hess J."/>
            <person name="Skrede I."/>
            <person name="Wolfe B."/>
            <person name="LaButti K."/>
            <person name="Ohm R.A."/>
            <person name="Grigoriev I.V."/>
            <person name="Pringle A."/>
        </authorList>
    </citation>
    <scope>NUCLEOTIDE SEQUENCE [LARGE SCALE GENOMIC DNA]</scope>
    <source>
        <strain evidence="10 11">SKay4041</strain>
    </source>
</reference>
<sequence>MPFSDLPVTTNIKKSIPNVLKIFQHRPWTPSPVVAPPITGSQLVEEEQVPSYDPRKFYPASIGEVLNNRYQLATKLGYGSHLTVRLARDLFQWRWLPEWYVAVKINTMHNAAAENELHISRILTNADSQHVGRSFVRTLLDSFTFAGPSGDRICLVFTPLREPLWLLKRRYEGGTIHPELIRYIAIMVLQGLDYMHRVCHITHGDLTSDNIMVKLEDKAIPGDSALDEYVAPLPQKKSKDRIIYLSRNDYCQPRRTLGIVTITDVGLSVEGDELHYERTQPRPYLPPEVILGTGWTYSADIWNLGIVLYELMEDKILERVIIPSEQKRDKWMLFASMTALMGPAPQELLAKGKNTPQYYDLDGNPFKRIDGDGRLRFARFLQRMLKWKPEERCTAKQLLNDPWLEEGSMD</sequence>
<keyword evidence="3" id="KW-0808">Transferase</keyword>
<dbReference type="InterPro" id="IPR011009">
    <property type="entry name" value="Kinase-like_dom_sf"/>
</dbReference>
<dbReference type="PROSITE" id="PS00109">
    <property type="entry name" value="PROTEIN_KINASE_TYR"/>
    <property type="match status" value="1"/>
</dbReference>
<protein>
    <recommendedName>
        <fullName evidence="1">non-specific serine/threonine protein kinase</fullName>
        <ecNumber evidence="1">2.7.11.1</ecNumber>
    </recommendedName>
</protein>
<comment type="catalytic activity">
    <reaction evidence="8">
        <text>L-seryl-[protein] + ATP = O-phospho-L-seryl-[protein] + ADP + H(+)</text>
        <dbReference type="Rhea" id="RHEA:17989"/>
        <dbReference type="Rhea" id="RHEA-COMP:9863"/>
        <dbReference type="Rhea" id="RHEA-COMP:11604"/>
        <dbReference type="ChEBI" id="CHEBI:15378"/>
        <dbReference type="ChEBI" id="CHEBI:29999"/>
        <dbReference type="ChEBI" id="CHEBI:30616"/>
        <dbReference type="ChEBI" id="CHEBI:83421"/>
        <dbReference type="ChEBI" id="CHEBI:456216"/>
        <dbReference type="EC" id="2.7.11.1"/>
    </reaction>
</comment>
<dbReference type="PROSITE" id="PS50011">
    <property type="entry name" value="PROTEIN_KINASE_DOM"/>
    <property type="match status" value="1"/>
</dbReference>
<dbReference type="InterPro" id="IPR000719">
    <property type="entry name" value="Prot_kinase_dom"/>
</dbReference>
<dbReference type="Pfam" id="PF00069">
    <property type="entry name" value="Pkinase"/>
    <property type="match status" value="1"/>
</dbReference>
<evidence type="ECO:0000313" key="11">
    <source>
        <dbReference type="Proteomes" id="UP000242287"/>
    </source>
</evidence>
<dbReference type="EC" id="2.7.11.1" evidence="1"/>
<accession>A0A2A9NBL4</accession>
<evidence type="ECO:0000256" key="2">
    <source>
        <dbReference type="ARBA" id="ARBA00022527"/>
    </source>
</evidence>
<dbReference type="InterPro" id="IPR008266">
    <property type="entry name" value="Tyr_kinase_AS"/>
</dbReference>
<keyword evidence="2" id="KW-0723">Serine/threonine-protein kinase</keyword>
<dbReference type="SUPFAM" id="SSF56112">
    <property type="entry name" value="Protein kinase-like (PK-like)"/>
    <property type="match status" value="1"/>
</dbReference>
<evidence type="ECO:0000256" key="8">
    <source>
        <dbReference type="ARBA" id="ARBA00048679"/>
    </source>
</evidence>
<keyword evidence="5" id="KW-0418">Kinase</keyword>
<organism evidence="10 11">
    <name type="scientific">Amanita thiersii Skay4041</name>
    <dbReference type="NCBI Taxonomy" id="703135"/>
    <lineage>
        <taxon>Eukaryota</taxon>
        <taxon>Fungi</taxon>
        <taxon>Dikarya</taxon>
        <taxon>Basidiomycota</taxon>
        <taxon>Agaricomycotina</taxon>
        <taxon>Agaricomycetes</taxon>
        <taxon>Agaricomycetidae</taxon>
        <taxon>Agaricales</taxon>
        <taxon>Pluteineae</taxon>
        <taxon>Amanitaceae</taxon>
        <taxon>Amanita</taxon>
    </lineage>
</organism>
<name>A0A2A9NBL4_9AGAR</name>
<dbReference type="STRING" id="703135.A0A2A9NBL4"/>
<dbReference type="Gene3D" id="1.10.510.10">
    <property type="entry name" value="Transferase(Phosphotransferase) domain 1"/>
    <property type="match status" value="1"/>
</dbReference>